<name>A0AAE4U5D8_9ACTN</name>
<dbReference type="EMBL" id="JAWLKJ010000001">
    <property type="protein sequence ID" value="MDV6298874.1"/>
    <property type="molecule type" value="Genomic_DNA"/>
</dbReference>
<evidence type="ECO:0008006" key="4">
    <source>
        <dbReference type="Google" id="ProtNLM"/>
    </source>
</evidence>
<dbReference type="SUPFAM" id="SSF50475">
    <property type="entry name" value="FMN-binding split barrel"/>
    <property type="match status" value="1"/>
</dbReference>
<proteinExistence type="predicted"/>
<gene>
    <name evidence="2" type="ORF">R3P82_07065</name>
</gene>
<feature type="compositionally biased region" description="Polar residues" evidence="1">
    <location>
        <begin position="36"/>
        <end position="53"/>
    </location>
</feature>
<dbReference type="AlphaFoldDB" id="A0AAE4U5D8"/>
<dbReference type="Proteomes" id="UP001185873">
    <property type="component" value="Unassembled WGS sequence"/>
</dbReference>
<dbReference type="RefSeq" id="WP_317469277.1">
    <property type="nucleotide sequence ID" value="NZ_JAWLKJ010000001.1"/>
</dbReference>
<organism evidence="2 3">
    <name type="scientific">Dietzia maris</name>
    <dbReference type="NCBI Taxonomy" id="37915"/>
    <lineage>
        <taxon>Bacteria</taxon>
        <taxon>Bacillati</taxon>
        <taxon>Actinomycetota</taxon>
        <taxon>Actinomycetes</taxon>
        <taxon>Mycobacteriales</taxon>
        <taxon>Dietziaceae</taxon>
        <taxon>Dietzia</taxon>
    </lineage>
</organism>
<feature type="region of interest" description="Disordered" evidence="1">
    <location>
        <begin position="26"/>
        <end position="53"/>
    </location>
</feature>
<reference evidence="2" key="1">
    <citation type="submission" date="2023-10" db="EMBL/GenBank/DDBJ databases">
        <title>Development of a sustainable strategy for remediation of hydrocarbon-contaminated territories based on the waste exchange concept.</title>
        <authorList>
            <person name="Krivoruchko A."/>
        </authorList>
    </citation>
    <scope>NUCLEOTIDE SEQUENCE</scope>
    <source>
        <strain evidence="2">IEGM 1175</strain>
    </source>
</reference>
<sequence length="276" mass="29350">MRSLVGPVPEPAERASSALRRCARATLSLPAPTAGSRGTTDGSRENTAGSRVNATPAVALAHRTSGTADLSLVIPTADAAAIPSGGVHARLEVLDEILGGAARGRCRRLVVVDGLVEQIDTRAQRHAATRIARDLPDSALLGVGSESALVRLRTERILLTDDSGVTDIALDDLATSGPDPFTDLEGHWLDHLNDPRCQVVPRLALRVCRCLPAERPLLIGIDRAGVDLELTDREGRARRERLPFAEACTDVTELGTQLRLLAGGARYPQDRAALRP</sequence>
<evidence type="ECO:0000256" key="1">
    <source>
        <dbReference type="SAM" id="MobiDB-lite"/>
    </source>
</evidence>
<dbReference type="InterPro" id="IPR037119">
    <property type="entry name" value="Haem_oxidase_HugZ-like_sf"/>
</dbReference>
<protein>
    <recommendedName>
        <fullName evidence="4">DUF2470 domain-containing protein</fullName>
    </recommendedName>
</protein>
<dbReference type="Gene3D" id="3.20.180.10">
    <property type="entry name" value="PNP-oxidase-like"/>
    <property type="match status" value="1"/>
</dbReference>
<evidence type="ECO:0000313" key="2">
    <source>
        <dbReference type="EMBL" id="MDV6298874.1"/>
    </source>
</evidence>
<accession>A0AAE4U5D8</accession>
<evidence type="ECO:0000313" key="3">
    <source>
        <dbReference type="Proteomes" id="UP001185873"/>
    </source>
</evidence>
<comment type="caution">
    <text evidence="2">The sequence shown here is derived from an EMBL/GenBank/DDBJ whole genome shotgun (WGS) entry which is preliminary data.</text>
</comment>